<dbReference type="RefSeq" id="WP_052221633.1">
    <property type="nucleotide sequence ID" value="NZ_LHUR01000023.1"/>
</dbReference>
<comment type="caution">
    <text evidence="1">The sequence shown here is derived from an EMBL/GenBank/DDBJ whole genome shotgun (WGS) entry which is preliminary data.</text>
</comment>
<dbReference type="STRING" id="36844.SAMN04488501_11817"/>
<dbReference type="EMBL" id="LHUR01000023">
    <property type="protein sequence ID" value="KOA19487.1"/>
    <property type="molecule type" value="Genomic_DNA"/>
</dbReference>
<reference evidence="2" key="1">
    <citation type="submission" date="2015-08" db="EMBL/GenBank/DDBJ databases">
        <title>Genome sequence of the strict anaerobe Clostridium homopropionicum LuHBu1 (DSM 5847T).</title>
        <authorList>
            <person name="Poehlein A."/>
            <person name="Beck M."/>
            <person name="Schiel-Bengelsdorf B."/>
            <person name="Bengelsdorf F.R."/>
            <person name="Daniel R."/>
            <person name="Duerre P."/>
        </authorList>
    </citation>
    <scope>NUCLEOTIDE SEQUENCE [LARGE SCALE GENOMIC DNA]</scope>
    <source>
        <strain evidence="2">DSM 5847</strain>
    </source>
</reference>
<name>A0A0L6Z931_9CLOT</name>
<dbReference type="PATRIC" id="fig|1121318.3.peg.2112"/>
<keyword evidence="2" id="KW-1185">Reference proteome</keyword>
<gene>
    <name evidence="1" type="ORF">CLHOM_20950</name>
</gene>
<accession>A0A0L6Z931</accession>
<evidence type="ECO:0000313" key="2">
    <source>
        <dbReference type="Proteomes" id="UP000037043"/>
    </source>
</evidence>
<proteinExistence type="predicted"/>
<dbReference type="Proteomes" id="UP000037043">
    <property type="component" value="Unassembled WGS sequence"/>
</dbReference>
<protein>
    <submittedName>
        <fullName evidence="1">Uncharacterized protein</fullName>
    </submittedName>
</protein>
<evidence type="ECO:0000313" key="1">
    <source>
        <dbReference type="EMBL" id="KOA19487.1"/>
    </source>
</evidence>
<dbReference type="AlphaFoldDB" id="A0A0L6Z931"/>
<sequence length="275" mass="32624">MRQLEMVISAENKKTVKDRTSKRLIRVNYLLSEDGREAELYSVVSKGMLQSIQVEAEHDEIAYLEECKYDKDCYNIGFYCIKEFMNSMGEFEVTGIPTEYYDYDEECRCCTGNLVIKFFSKPMTFEELLSWERNRQTRLKQDEGNILQDYCLKKFEWNKEMIIWTKEYGSNSLKNLSNTTSQADILYIYERAQRELPDFEIIPREWFEYKVLNTGAINIPNIDVIEAEIQEYRKQGYDASIKNLINDEEDKPISVIFIENYLGKNTLMKRIDELI</sequence>
<organism evidence="1 2">
    <name type="scientific">Clostridium homopropionicum DSM 5847</name>
    <dbReference type="NCBI Taxonomy" id="1121318"/>
    <lineage>
        <taxon>Bacteria</taxon>
        <taxon>Bacillati</taxon>
        <taxon>Bacillota</taxon>
        <taxon>Clostridia</taxon>
        <taxon>Eubacteriales</taxon>
        <taxon>Clostridiaceae</taxon>
        <taxon>Clostridium</taxon>
    </lineage>
</organism>